<dbReference type="Proteomes" id="UP001054857">
    <property type="component" value="Unassembled WGS sequence"/>
</dbReference>
<accession>A0AAD3DNH6</accession>
<proteinExistence type="predicted"/>
<feature type="region of interest" description="Disordered" evidence="1">
    <location>
        <begin position="821"/>
        <end position="864"/>
    </location>
</feature>
<feature type="region of interest" description="Disordered" evidence="1">
    <location>
        <begin position="312"/>
        <end position="332"/>
    </location>
</feature>
<evidence type="ECO:0000313" key="3">
    <source>
        <dbReference type="Proteomes" id="UP001054857"/>
    </source>
</evidence>
<feature type="region of interest" description="Disordered" evidence="1">
    <location>
        <begin position="419"/>
        <end position="482"/>
    </location>
</feature>
<gene>
    <name evidence="2" type="ORF">Agub_g6515</name>
</gene>
<feature type="region of interest" description="Disordered" evidence="1">
    <location>
        <begin position="771"/>
        <end position="798"/>
    </location>
</feature>
<organism evidence="2 3">
    <name type="scientific">Astrephomene gubernaculifera</name>
    <dbReference type="NCBI Taxonomy" id="47775"/>
    <lineage>
        <taxon>Eukaryota</taxon>
        <taxon>Viridiplantae</taxon>
        <taxon>Chlorophyta</taxon>
        <taxon>core chlorophytes</taxon>
        <taxon>Chlorophyceae</taxon>
        <taxon>CS clade</taxon>
        <taxon>Chlamydomonadales</taxon>
        <taxon>Astrephomenaceae</taxon>
        <taxon>Astrephomene</taxon>
    </lineage>
</organism>
<feature type="compositionally biased region" description="Gly residues" evidence="1">
    <location>
        <begin position="721"/>
        <end position="732"/>
    </location>
</feature>
<feature type="region of interest" description="Disordered" evidence="1">
    <location>
        <begin position="721"/>
        <end position="752"/>
    </location>
</feature>
<keyword evidence="3" id="KW-1185">Reference proteome</keyword>
<dbReference type="PANTHER" id="PTHR39741:SF2">
    <property type="entry name" value="F-BOX DOMAIN-CONTAINING PROTEIN"/>
    <property type="match status" value="1"/>
</dbReference>
<name>A0AAD3DNH6_9CHLO</name>
<reference evidence="2 3" key="1">
    <citation type="journal article" date="2021" name="Sci. Rep.">
        <title>Genome sequencing of the multicellular alga Astrephomene provides insights into convergent evolution of germ-soma differentiation.</title>
        <authorList>
            <person name="Yamashita S."/>
            <person name="Yamamoto K."/>
            <person name="Matsuzaki R."/>
            <person name="Suzuki S."/>
            <person name="Yamaguchi H."/>
            <person name="Hirooka S."/>
            <person name="Minakuchi Y."/>
            <person name="Miyagishima S."/>
            <person name="Kawachi M."/>
            <person name="Toyoda A."/>
            <person name="Nozaki H."/>
        </authorList>
    </citation>
    <scope>NUCLEOTIDE SEQUENCE [LARGE SCALE GENOMIC DNA]</scope>
    <source>
        <strain evidence="2 3">NIES-4017</strain>
    </source>
</reference>
<dbReference type="PANTHER" id="PTHR39741">
    <property type="entry name" value="F-BOX DOMAIN CONTAINING PROTEIN, EXPRESSED"/>
    <property type="match status" value="1"/>
</dbReference>
<dbReference type="AlphaFoldDB" id="A0AAD3DNH6"/>
<evidence type="ECO:0000313" key="2">
    <source>
        <dbReference type="EMBL" id="GFR45135.1"/>
    </source>
</evidence>
<feature type="region of interest" description="Disordered" evidence="1">
    <location>
        <begin position="614"/>
        <end position="654"/>
    </location>
</feature>
<dbReference type="EMBL" id="BMAR01000009">
    <property type="protein sequence ID" value="GFR45135.1"/>
    <property type="molecule type" value="Genomic_DNA"/>
</dbReference>
<dbReference type="InterPro" id="IPR055336">
    <property type="entry name" value="At4g00755-like"/>
</dbReference>
<protein>
    <submittedName>
        <fullName evidence="2">Uncharacterized protein</fullName>
    </submittedName>
</protein>
<feature type="compositionally biased region" description="Low complexity" evidence="1">
    <location>
        <begin position="436"/>
        <end position="452"/>
    </location>
</feature>
<feature type="compositionally biased region" description="Low complexity" evidence="1">
    <location>
        <begin position="419"/>
        <end position="428"/>
    </location>
</feature>
<sequence length="864" mass="90983">MNWMLPPGRVARRAHLRERLQGVLDFVDDDSELVRSAEQVYMNCGSSWLDEAQRHQEFELEAILATSTDAHEQSVENTVADNGTFWSSTGSDKCTTNDALLYRIRQPLGHVSYVSLAVYRALYQFGDPLYPPRKVSFLTGPTPNQLYPASPVYPVRLTDAHQVFAITPTAPFSQYLMVRLHGRMQRQREDMRFYIAIRHVGAYGTVLPPNHFTKILRNVPSKGLTWPCSRGLVTTSTSVQSTAAAAAAAAAAGSQRRQLLRSAASGAARDGEEEGEDMLAAEVYEAGPPAFRTAREIATSSSCSSSSRSPRWVDGRWCPRRKPKRPAETEPGTTALGWGLSYFRSSTAASTTAAATAVSKISAAQVVPRPTGPTDSELSRAVAQAPVARAAWQLSRVPWPEVLLVHGVHVADMQLAPPAARPAAAEPTAQERRQAPHAGAAAVPSVVPSVPAMHGSTGGNSSSSGGSSSAGGGGSALAAGPGPDVLAEVRREHMQHEQEWLRAAAAAASASTSAVAVAPGASPADADEFAAAAAAARSSQQQLPSAAESGRLVELLTAAVSRGGAVPPAWASMLASAAAPEAAEAAEGALHGGRRWPPVRMFDRMISAIFHRSAGGSDGPHAESHAAAAGGGSSSSAGGASVGGSAGEQRMSTGEYSRARAAVARDRARLAELTYLVFCIPYLTQHPHAQHWLKRLRGSVAAREQRLAVAERRGAVVAAARGGGSGAGGGAAAAGSSRTQQLWPPPQHGAADVAVGHQGEGLLLPPRARRHLQQQQRTRGGNKNESRRPRRALQAAQRAMQEGTYAPDGPLFLLFEAEGTAAEEREQRTATEGGGPMDVDGCGREGQAQDAETWLVSHYDNEHL</sequence>
<comment type="caution">
    <text evidence="2">The sequence shown here is derived from an EMBL/GenBank/DDBJ whole genome shotgun (WGS) entry which is preliminary data.</text>
</comment>
<evidence type="ECO:0000256" key="1">
    <source>
        <dbReference type="SAM" id="MobiDB-lite"/>
    </source>
</evidence>